<feature type="compositionally biased region" description="Polar residues" evidence="2">
    <location>
        <begin position="572"/>
        <end position="581"/>
    </location>
</feature>
<feature type="signal peptide" evidence="4">
    <location>
        <begin position="1"/>
        <end position="19"/>
    </location>
</feature>
<keyword evidence="3" id="KW-1133">Transmembrane helix</keyword>
<evidence type="ECO:0000259" key="6">
    <source>
        <dbReference type="PROSITE" id="PS50026"/>
    </source>
</evidence>
<proteinExistence type="predicted"/>
<evidence type="ECO:0000313" key="8">
    <source>
        <dbReference type="Proteomes" id="UP000694941"/>
    </source>
</evidence>
<feature type="disulfide bond" evidence="1">
    <location>
        <begin position="257"/>
        <end position="266"/>
    </location>
</feature>
<dbReference type="SMART" id="SM00664">
    <property type="entry name" value="DoH"/>
    <property type="match status" value="3"/>
</dbReference>
<feature type="domain" description="DOMON" evidence="7">
    <location>
        <begin position="883"/>
        <end position="1003"/>
    </location>
</feature>
<feature type="compositionally biased region" description="Polar residues" evidence="2">
    <location>
        <begin position="1578"/>
        <end position="1590"/>
    </location>
</feature>
<sequence>MKDLRTVLVLLSMVGTVVAHVALTFPPARRYDLDFLDNSRTKAPCGMPKGDIITTLPAGAKINLTWHLAYPHKGGFKLEVLDKNERHLLDLTPTSADSNYIGADDTTFTGAGEISEEIPFFAETLEQCLRESGAKDKMPIDLQNREMERIMELYAVHLPQSLSCKGCSIRLLRQAKEWGSNYLFWSCADVDIVPVTEFNTVCSGWGKLVNGLCACNRLNSGNVCQYHDECWSDEDCGSHGKCINVEATTYPKMQCFCQTGWFGEKCSKESSVKTATLDLAQYNSKVLSEKYTLYWRILQETEEIEAVLQAESTSYLAVGWKPQGITSKCKAFPLVKESRQSNLRYLQSDDSPTQQHENHNFKSKDAESNLKLDSEGESNAEGNPEPNVEGEPEPEPSNEGEPEPSAEGEPEPSTIEEPRPSAEGEPEPSTTGEPEPSAEGEPEPSTIGEPEPSAEGEPEPSTIGEPEPSTTGEPEPPAKGEPEPSTIGEPEPSAEGEPKPEPSNKETSEPTTERKSESKASEESTQNPKVEPKINVKEDSESGVPEPPSKVEPEFSTKRMPGTSKLVPDSTLEPTANGTSESDFENEKTSNTEKKIVYITPSSTLKNEQSSNSAIVGVPLGVGPSDGLERKLFVYNNRFRRQAVLHEPSASGSKPEPISDSHPKPEDETNTQHDAHLEAEPRGSGEPEPGSTTTSNSKGKLPHPYPSSTTYTPRFDFHPMDCSDMVIGAARGKLSRVFDYYTRDRSTPRVDSYYGGSDTLTAAVGFEEDGKTTILFRKKIKAEEFTDHTIENAPMDIIWALGQESGHYIHRPSTGLESGNAKVPDFYKPDEVKYHGHGHQRGKTTLNFYEQKVESRVKDETENKIEGCAGEWKYPRECEGSSCEYVARWYFHDKSDEMYFRISSTHPDKWTGIGFSKDMRMENSDAVIGWVSSNGKVSVFDSWITGYSHPDYDLKQSVYNVTGELLDGTMTLQFIRKRNTGDATQDLLFSDGECVYFIFPVRGGQYNNAFKQVTIHETTPSISLVCIQSCPLPVIVNQNKEVEAEPAPEPVSDQDITSKSQPKSEDKPNSEPEPSSEPEPEPNKEDMVQCMGEWKYPANCDGYGCDYRAVWKYVDKSDEIVFTISTKNHNKWTGIAFSKNREMEATDAILGWVEESGRFFIMDTWLADYKQPSLDPSQSISNVSGWREDGVTTLKFSRKRYTGDLDRDLHFTDNECLFMFFPVHGGVFNAVNKKIRQHESTPRISEKKVCIKSCNSERDEVAVTITTPKPTTLPKPISKLPKIRRPVLHFPAFRTPNTPLKQTTTPATSAVASTTTSTITTVSTQPSTTAKPTLQKMKYTVEVKLPLSWNLELKKKDSTEYRTLQKQILENMNATLTSVEGFEGVEVTELVKAKGDHGVIAQMNVIIMDKPLLKESHQVEDNDYSVHVMKELSMKLNETIKKGYIGSLQVDPAYLKIQPASRVQESDPSEVPFGRATTNSDSSGDSNTKVYIIIGGIAALVLLVAIQASCMIYRDRRNRQTSHVKEKLINSHWKDYATASSNYSYENFGMQEEDGKVSKHPVGSVSNGSAVSKKSAVSHPSANGKSNGRSGNFRPLPPAGQSHTLERMSSRHSDGFSNMSGYSNAYATHDRSLRSASSTLRAQQELQPDFYFMPHQRRYSGEVVRVFVDYNNPEYTGK</sequence>
<dbReference type="PANTHER" id="PTHR46901:SF2">
    <property type="entry name" value="GH04942P"/>
    <property type="match status" value="1"/>
</dbReference>
<dbReference type="CDD" id="cd09631">
    <property type="entry name" value="DOMON_DOH"/>
    <property type="match status" value="3"/>
</dbReference>
<evidence type="ECO:0000256" key="4">
    <source>
        <dbReference type="SAM" id="SignalP"/>
    </source>
</evidence>
<dbReference type="PANTHER" id="PTHR46901">
    <property type="entry name" value="GH04942P"/>
    <property type="match status" value="1"/>
</dbReference>
<feature type="domain" description="SEA" evidence="5">
    <location>
        <begin position="1333"/>
        <end position="1462"/>
    </location>
</feature>
<dbReference type="InterPro" id="IPR000082">
    <property type="entry name" value="SEA_dom"/>
</dbReference>
<dbReference type="RefSeq" id="XP_022249638.1">
    <property type="nucleotide sequence ID" value="XM_022393930.1"/>
</dbReference>
<evidence type="ECO:0000256" key="2">
    <source>
        <dbReference type="SAM" id="MobiDB-lite"/>
    </source>
</evidence>
<feature type="transmembrane region" description="Helical" evidence="3">
    <location>
        <begin position="1490"/>
        <end position="1513"/>
    </location>
</feature>
<keyword evidence="4" id="KW-0732">Signal</keyword>
<keyword evidence="3" id="KW-0472">Membrane</keyword>
<organism evidence="8 9">
    <name type="scientific">Limulus polyphemus</name>
    <name type="common">Atlantic horseshoe crab</name>
    <dbReference type="NCBI Taxonomy" id="6850"/>
    <lineage>
        <taxon>Eukaryota</taxon>
        <taxon>Metazoa</taxon>
        <taxon>Ecdysozoa</taxon>
        <taxon>Arthropoda</taxon>
        <taxon>Chelicerata</taxon>
        <taxon>Merostomata</taxon>
        <taxon>Xiphosura</taxon>
        <taxon>Limulidae</taxon>
        <taxon>Limulus</taxon>
    </lineage>
</organism>
<feature type="region of interest" description="Disordered" evidence="2">
    <location>
        <begin position="346"/>
        <end position="592"/>
    </location>
</feature>
<evidence type="ECO:0000313" key="9">
    <source>
        <dbReference type="RefSeq" id="XP_022249638.1"/>
    </source>
</evidence>
<gene>
    <name evidence="9" type="primary">LOC106465964</name>
</gene>
<reference evidence="9" key="1">
    <citation type="submission" date="2025-08" db="UniProtKB">
        <authorList>
            <consortium name="RefSeq"/>
        </authorList>
    </citation>
    <scope>IDENTIFICATION</scope>
    <source>
        <tissue evidence="9">Muscle</tissue>
    </source>
</reference>
<dbReference type="Proteomes" id="UP000694941">
    <property type="component" value="Unplaced"/>
</dbReference>
<feature type="compositionally biased region" description="Basic and acidic residues" evidence="2">
    <location>
        <begin position="1604"/>
        <end position="1614"/>
    </location>
</feature>
<feature type="region of interest" description="Disordered" evidence="2">
    <location>
        <begin position="1554"/>
        <end position="1616"/>
    </location>
</feature>
<feature type="compositionally biased region" description="Basic and acidic residues" evidence="2">
    <location>
        <begin position="496"/>
        <end position="522"/>
    </location>
</feature>
<evidence type="ECO:0000256" key="1">
    <source>
        <dbReference type="PROSITE-ProRule" id="PRU00076"/>
    </source>
</evidence>
<dbReference type="SUPFAM" id="SSF49344">
    <property type="entry name" value="CBD9-like"/>
    <property type="match status" value="1"/>
</dbReference>
<comment type="caution">
    <text evidence="1">Lacks conserved residue(s) required for the propagation of feature annotation.</text>
</comment>
<feature type="domain" description="DOMON" evidence="7">
    <location>
        <begin position="1105"/>
        <end position="1225"/>
    </location>
</feature>
<evidence type="ECO:0000256" key="3">
    <source>
        <dbReference type="SAM" id="Phobius"/>
    </source>
</evidence>
<dbReference type="Gene3D" id="2.60.40.1210">
    <property type="entry name" value="Cellobiose dehydrogenase, cytochrome domain"/>
    <property type="match status" value="1"/>
</dbReference>
<dbReference type="CDD" id="cd00054">
    <property type="entry name" value="EGF_CA"/>
    <property type="match status" value="1"/>
</dbReference>
<accession>A0ABM1T182</accession>
<dbReference type="GeneID" id="106465964"/>
<dbReference type="PROSITE" id="PS50024">
    <property type="entry name" value="SEA"/>
    <property type="match status" value="1"/>
</dbReference>
<name>A0ABM1T182_LIMPO</name>
<dbReference type="PROSITE" id="PS50836">
    <property type="entry name" value="DOMON"/>
    <property type="match status" value="3"/>
</dbReference>
<protein>
    <submittedName>
        <fullName evidence="9">Uncharacterized protein LOC106465964</fullName>
    </submittedName>
</protein>
<dbReference type="PROSITE" id="PS00022">
    <property type="entry name" value="EGF_1"/>
    <property type="match status" value="1"/>
</dbReference>
<evidence type="ECO:0000259" key="5">
    <source>
        <dbReference type="PROSITE" id="PS50024"/>
    </source>
</evidence>
<keyword evidence="1" id="KW-1015">Disulfide bond</keyword>
<feature type="compositionally biased region" description="Basic and acidic residues" evidence="2">
    <location>
        <begin position="530"/>
        <end position="540"/>
    </location>
</feature>
<feature type="region of interest" description="Disordered" evidence="2">
    <location>
        <begin position="1043"/>
        <end position="1085"/>
    </location>
</feature>
<dbReference type="Pfam" id="PF03351">
    <property type="entry name" value="DOMON"/>
    <property type="match status" value="3"/>
</dbReference>
<feature type="chain" id="PRO_5046098198" evidence="4">
    <location>
        <begin position="20"/>
        <end position="1678"/>
    </location>
</feature>
<feature type="region of interest" description="Disordered" evidence="2">
    <location>
        <begin position="1461"/>
        <end position="1484"/>
    </location>
</feature>
<dbReference type="InterPro" id="IPR000742">
    <property type="entry name" value="EGF"/>
</dbReference>
<feature type="compositionally biased region" description="Basic and acidic residues" evidence="2">
    <location>
        <begin position="356"/>
        <end position="374"/>
    </location>
</feature>
<feature type="compositionally biased region" description="Basic and acidic residues" evidence="2">
    <location>
        <begin position="657"/>
        <end position="685"/>
    </location>
</feature>
<dbReference type="PROSITE" id="PS01186">
    <property type="entry name" value="EGF_2"/>
    <property type="match status" value="1"/>
</dbReference>
<dbReference type="PROSITE" id="PS50026">
    <property type="entry name" value="EGF_3"/>
    <property type="match status" value="1"/>
</dbReference>
<feature type="compositionally biased region" description="Acidic residues" evidence="2">
    <location>
        <begin position="388"/>
        <end position="410"/>
    </location>
</feature>
<feature type="domain" description="DOMON" evidence="7">
    <location>
        <begin position="673"/>
        <end position="802"/>
    </location>
</feature>
<feature type="compositionally biased region" description="Low complexity" evidence="2">
    <location>
        <begin position="459"/>
        <end position="473"/>
    </location>
</feature>
<feature type="compositionally biased region" description="Polar residues" evidence="2">
    <location>
        <begin position="346"/>
        <end position="355"/>
    </location>
</feature>
<feature type="region of interest" description="Disordered" evidence="2">
    <location>
        <begin position="645"/>
        <end position="707"/>
    </location>
</feature>
<dbReference type="InterPro" id="IPR045266">
    <property type="entry name" value="DOH_DOMON"/>
</dbReference>
<keyword evidence="3" id="KW-0812">Transmembrane</keyword>
<keyword evidence="8" id="KW-1185">Reference proteome</keyword>
<keyword evidence="1" id="KW-0245">EGF-like domain</keyword>
<feature type="domain" description="EGF-like" evidence="6">
    <location>
        <begin position="226"/>
        <end position="267"/>
    </location>
</feature>
<dbReference type="InterPro" id="IPR005018">
    <property type="entry name" value="DOMON_domain"/>
</dbReference>
<evidence type="ECO:0000259" key="7">
    <source>
        <dbReference type="PROSITE" id="PS50836"/>
    </source>
</evidence>